<dbReference type="Gene3D" id="3.40.50.2000">
    <property type="entry name" value="Glycogen Phosphorylase B"/>
    <property type="match status" value="2"/>
</dbReference>
<gene>
    <name evidence="1" type="ORF">FHW36_1011199</name>
</gene>
<protein>
    <submittedName>
        <fullName evidence="1">Glycosyltransferase involved in cell wall biosynthesis</fullName>
    </submittedName>
</protein>
<dbReference type="SUPFAM" id="SSF53756">
    <property type="entry name" value="UDP-Glycosyltransferase/glycogen phosphorylase"/>
    <property type="match status" value="1"/>
</dbReference>
<dbReference type="GO" id="GO:0016757">
    <property type="term" value="F:glycosyltransferase activity"/>
    <property type="evidence" value="ECO:0007669"/>
    <property type="project" value="TreeGrafter"/>
</dbReference>
<name>A0A561Q4G8_9BACT</name>
<dbReference type="Proteomes" id="UP000320811">
    <property type="component" value="Unassembled WGS sequence"/>
</dbReference>
<dbReference type="PANTHER" id="PTHR45947">
    <property type="entry name" value="SULFOQUINOVOSYL TRANSFERASE SQD2"/>
    <property type="match status" value="1"/>
</dbReference>
<dbReference type="Pfam" id="PF13692">
    <property type="entry name" value="Glyco_trans_1_4"/>
    <property type="match status" value="1"/>
</dbReference>
<dbReference type="InterPro" id="IPR050194">
    <property type="entry name" value="Glycosyltransferase_grp1"/>
</dbReference>
<reference evidence="1 2" key="1">
    <citation type="submission" date="2019-06" db="EMBL/GenBank/DDBJ databases">
        <title>Sorghum-associated microbial communities from plants grown in Nebraska, USA.</title>
        <authorList>
            <person name="Schachtman D."/>
        </authorList>
    </citation>
    <scope>NUCLEOTIDE SEQUENCE [LARGE SCALE GENOMIC DNA]</scope>
    <source>
        <strain evidence="1 2">1209</strain>
    </source>
</reference>
<proteinExistence type="predicted"/>
<comment type="caution">
    <text evidence="1">The sequence shown here is derived from an EMBL/GenBank/DDBJ whole genome shotgun (WGS) entry which is preliminary data.</text>
</comment>
<evidence type="ECO:0000313" key="1">
    <source>
        <dbReference type="EMBL" id="TWF45271.1"/>
    </source>
</evidence>
<dbReference type="AlphaFoldDB" id="A0A561Q4G8"/>
<dbReference type="PANTHER" id="PTHR45947:SF15">
    <property type="entry name" value="TEICHURONIC ACID BIOSYNTHESIS GLYCOSYLTRANSFERASE TUAC-RELATED"/>
    <property type="match status" value="1"/>
</dbReference>
<keyword evidence="2" id="KW-1185">Reference proteome</keyword>
<sequence length="393" mass="44943">MKSIRRIAIITSCEDDWGGCEELWCRSIPYLQQAGYTLSVIRKKLNRQHPEFIRLAKTGVTLFDLCTFSKEDKVHKAAKLLYKIYGKLFGVEYILSPPYRFKKWLKNNTPTLVIVSQSINFDGLRYASVCHELGIHYVIVSHKAVDFYWPAQSDRKYMIRVFRDALHCFFVSKHNLLLTEEQFGIRFNNASVIFNPLRVERLVPYPQVVNEFRLACVGRLFLLDKGQDILIRIMASPLWKNRNLKISFIGKGIDEEGLKEMAALLNVDKVEFKGQITDFSKICEEHHAFILPSRSEGMPLVIVEAMAAGRMVIASKAGGNGEMIEEGVTGYLGLASEPDFEAAMERAWNNRHRWHLMGLAASQRIAHRIPLSPESVFAKKIISLTDRQVFSSI</sequence>
<organism evidence="1 2">
    <name type="scientific">Chitinophaga polysaccharea</name>
    <dbReference type="NCBI Taxonomy" id="1293035"/>
    <lineage>
        <taxon>Bacteria</taxon>
        <taxon>Pseudomonadati</taxon>
        <taxon>Bacteroidota</taxon>
        <taxon>Chitinophagia</taxon>
        <taxon>Chitinophagales</taxon>
        <taxon>Chitinophagaceae</taxon>
        <taxon>Chitinophaga</taxon>
    </lineage>
</organism>
<evidence type="ECO:0000313" key="2">
    <source>
        <dbReference type="Proteomes" id="UP000320811"/>
    </source>
</evidence>
<dbReference type="OrthoDB" id="9811239at2"/>
<dbReference type="EMBL" id="VIWO01000001">
    <property type="protein sequence ID" value="TWF45271.1"/>
    <property type="molecule type" value="Genomic_DNA"/>
</dbReference>
<accession>A0A561Q4G8</accession>
<dbReference type="RefSeq" id="WP_145663734.1">
    <property type="nucleotide sequence ID" value="NZ_VIWO01000001.1"/>
</dbReference>
<keyword evidence="1" id="KW-0808">Transferase</keyword>